<feature type="chain" id="PRO_5021315142" description="DUF2861 domain-containing protein" evidence="1">
    <location>
        <begin position="22"/>
        <end position="293"/>
    </location>
</feature>
<keyword evidence="3" id="KW-1185">Reference proteome</keyword>
<dbReference type="Pfam" id="PF11060">
    <property type="entry name" value="DUF2861"/>
    <property type="match status" value="1"/>
</dbReference>
<dbReference type="RefSeq" id="WP_141344767.1">
    <property type="nucleotide sequence ID" value="NZ_BJLF01000004.1"/>
</dbReference>
<dbReference type="AlphaFoldDB" id="A0A4Y3HTJ9"/>
<accession>A0A4Y3HTJ9</accession>
<comment type="caution">
    <text evidence="2">The sequence shown here is derived from an EMBL/GenBank/DDBJ whole genome shotgun (WGS) entry which is preliminary data.</text>
</comment>
<proteinExistence type="predicted"/>
<protein>
    <recommendedName>
        <fullName evidence="4">DUF2861 domain-containing protein</fullName>
    </recommendedName>
</protein>
<evidence type="ECO:0000313" key="2">
    <source>
        <dbReference type="EMBL" id="GEA50377.1"/>
    </source>
</evidence>
<reference evidence="2 3" key="1">
    <citation type="submission" date="2019-06" db="EMBL/GenBank/DDBJ databases">
        <title>Whole genome shotgun sequence of Vibrio inusitatus NBRC 102082.</title>
        <authorList>
            <person name="Hosoyama A."/>
            <person name="Uohara A."/>
            <person name="Ohji S."/>
            <person name="Ichikawa N."/>
        </authorList>
    </citation>
    <scope>NUCLEOTIDE SEQUENCE [LARGE SCALE GENOMIC DNA]</scope>
    <source>
        <strain evidence="2 3">NBRC 102082</strain>
    </source>
</reference>
<evidence type="ECO:0000256" key="1">
    <source>
        <dbReference type="SAM" id="SignalP"/>
    </source>
</evidence>
<dbReference type="OrthoDB" id="5914970at2"/>
<evidence type="ECO:0008006" key="4">
    <source>
        <dbReference type="Google" id="ProtNLM"/>
    </source>
</evidence>
<dbReference type="InterPro" id="IPR021290">
    <property type="entry name" value="DUF2861"/>
</dbReference>
<dbReference type="Proteomes" id="UP000318717">
    <property type="component" value="Unassembled WGS sequence"/>
</dbReference>
<evidence type="ECO:0000313" key="3">
    <source>
        <dbReference type="Proteomes" id="UP000318717"/>
    </source>
</evidence>
<organism evidence="2 3">
    <name type="scientific">Vibrio inusitatus NBRC 102082</name>
    <dbReference type="NCBI Taxonomy" id="1219070"/>
    <lineage>
        <taxon>Bacteria</taxon>
        <taxon>Pseudomonadati</taxon>
        <taxon>Pseudomonadota</taxon>
        <taxon>Gammaproteobacteria</taxon>
        <taxon>Vibrionales</taxon>
        <taxon>Vibrionaceae</taxon>
        <taxon>Vibrio</taxon>
    </lineage>
</organism>
<keyword evidence="1" id="KW-0732">Signal</keyword>
<name>A0A4Y3HTJ9_9VIBR</name>
<dbReference type="EMBL" id="BJLF01000004">
    <property type="protein sequence ID" value="GEA50377.1"/>
    <property type="molecule type" value="Genomic_DNA"/>
</dbReference>
<gene>
    <name evidence="2" type="ORF">VIN01S_11810</name>
</gene>
<sequence length="293" mass="33912">MKPLLTALLLLPAIVPIVANAQWFEENNAVTRMHKKLLEDDLSGMFDLMVQVWQQESTDNLEPHLESLLKQATEKDCGKSLIAEGLPSWLDSITIEKVSVQRPGRLSNKLKLQITSEEPLSQVRLKLWPDTNISKEVIDQDAFETITDEKRTLQETEATYSLSKPLKSGLYQLSIEDKAQNKWSHWIVITEAEPVHVVRWDSKDSWTVDKKRLLNRYCPLPVQEVTVYDYRDGQYSSVWKKSYESNYPVKLPRNAVEPERYVVSVSMTQSQWQGPILFKDKRTISKTIDYTEE</sequence>
<feature type="signal peptide" evidence="1">
    <location>
        <begin position="1"/>
        <end position="21"/>
    </location>
</feature>